<evidence type="ECO:0000313" key="2">
    <source>
        <dbReference type="Proteomes" id="UP001216218"/>
    </source>
</evidence>
<dbReference type="Proteomes" id="UP001216218">
    <property type="component" value="Segment"/>
</dbReference>
<proteinExistence type="predicted"/>
<gene>
    <name evidence="1" type="ORF">vBBcePLY3_00017</name>
</gene>
<reference evidence="1" key="1">
    <citation type="submission" date="2022-04" db="EMBL/GenBank/DDBJ databases">
        <authorList>
            <person name="Yang M."/>
            <person name="Tan S."/>
        </authorList>
    </citation>
    <scope>NUCLEOTIDE SEQUENCE</scope>
</reference>
<dbReference type="InterPro" id="IPR008770">
    <property type="entry name" value="DNA_terminal_Gp3"/>
</dbReference>
<organism evidence="1 2">
    <name type="scientific">Bacillus phage vB_BceP_LY3</name>
    <dbReference type="NCBI Taxonomy" id="2950458"/>
    <lineage>
        <taxon>Viruses</taxon>
        <taxon>Duplodnaviria</taxon>
        <taxon>Heunggongvirae</taxon>
        <taxon>Uroviricota</taxon>
        <taxon>Caudoviricetes</taxon>
        <taxon>Salasmaviridae</taxon>
        <taxon>Northropvirinae</taxon>
        <taxon>Layangcvirus</taxon>
        <taxon>Layangcvirus LY3</taxon>
    </lineage>
</organism>
<dbReference type="EMBL" id="ON366412">
    <property type="protein sequence ID" value="USL89528.1"/>
    <property type="molecule type" value="Genomic_DNA"/>
</dbReference>
<protein>
    <submittedName>
        <fullName evidence="1">Primer terminal protein</fullName>
    </submittedName>
</protein>
<accession>A0AAE9LVL3</accession>
<keyword evidence="2" id="KW-1185">Reference proteome</keyword>
<dbReference type="GO" id="GO:0006269">
    <property type="term" value="P:DNA replication, synthesis of primer"/>
    <property type="evidence" value="ECO:0007669"/>
    <property type="project" value="InterPro"/>
</dbReference>
<dbReference type="Pfam" id="PF05435">
    <property type="entry name" value="Phi-29_GP3"/>
    <property type="match status" value="1"/>
</dbReference>
<sequence>MGKIILARKRKKKQPKFTIREVDIQNFERLQRNAKAMIRSRKKKYGVDISGEIDLKTNISQFKSRREFNEWKDKMGRLKNRADLQITKTKEGTVASKKQIHESNLEVNRMIKKLKPIEGGKYENKYKVSFTKEKLKELNLQTNVARDMEIKRQEYLESIPRFDKRGKQIKDTRKDKTGGTVIVRQKFDPTLIQNNQRIKIREYNLRQVSDPKRYEEREQQLKMNFERAIREQLDEQGQEILDYVAGMSNAEFNNFYFMFMDSSLNFDFIYQSHEHLQDEQTADETLTGVAERIKTDIQRYDKNREKYQMLIKY</sequence>
<evidence type="ECO:0000313" key="1">
    <source>
        <dbReference type="EMBL" id="USL89528.1"/>
    </source>
</evidence>
<name>A0AAE9LVL3_9CAUD</name>